<dbReference type="RefSeq" id="XP_060317210.1">
    <property type="nucleotide sequence ID" value="XM_060453252.1"/>
</dbReference>
<evidence type="ECO:0000256" key="1">
    <source>
        <dbReference type="SAM" id="MobiDB-lite"/>
    </source>
</evidence>
<dbReference type="Proteomes" id="UP001240678">
    <property type="component" value="Unassembled WGS sequence"/>
</dbReference>
<evidence type="ECO:0000313" key="3">
    <source>
        <dbReference type="Proteomes" id="UP001240678"/>
    </source>
</evidence>
<gene>
    <name evidence="2" type="ORF">CCOS01_05071</name>
</gene>
<dbReference type="EMBL" id="MOOE01000004">
    <property type="protein sequence ID" value="KAK1533088.1"/>
    <property type="molecule type" value="Genomic_DNA"/>
</dbReference>
<evidence type="ECO:0000313" key="2">
    <source>
        <dbReference type="EMBL" id="KAK1533088.1"/>
    </source>
</evidence>
<dbReference type="GeneID" id="85336799"/>
<keyword evidence="3" id="KW-1185">Reference proteome</keyword>
<feature type="compositionally biased region" description="Polar residues" evidence="1">
    <location>
        <begin position="59"/>
        <end position="70"/>
    </location>
</feature>
<comment type="caution">
    <text evidence="2">The sequence shown here is derived from an EMBL/GenBank/DDBJ whole genome shotgun (WGS) entry which is preliminary data.</text>
</comment>
<feature type="region of interest" description="Disordered" evidence="1">
    <location>
        <begin position="32"/>
        <end position="70"/>
    </location>
</feature>
<accession>A0AAJ0E4L2</accession>
<proteinExistence type="predicted"/>
<reference evidence="2 3" key="1">
    <citation type="submission" date="2016-10" db="EMBL/GenBank/DDBJ databases">
        <title>The genome sequence of Colletotrichum fioriniae PJ7.</title>
        <authorList>
            <person name="Baroncelli R."/>
        </authorList>
    </citation>
    <scope>NUCLEOTIDE SEQUENCE [LARGE SCALE GENOMIC DNA]</scope>
    <source>
        <strain evidence="2 3">IMI 309622</strain>
    </source>
</reference>
<protein>
    <submittedName>
        <fullName evidence="2">Uncharacterized protein</fullName>
    </submittedName>
</protein>
<dbReference type="AlphaFoldDB" id="A0AAJ0E4L2"/>
<sequence>MPGPFYASWVRMDDGKPRLFVLFVCSVSPVEEQDDGARKRKDSAVPPVDHRGSIIMNGKGSTSLRDGSGH</sequence>
<name>A0AAJ0E4L2_9PEZI</name>
<organism evidence="2 3">
    <name type="scientific">Colletotrichum costaricense</name>
    <dbReference type="NCBI Taxonomy" id="1209916"/>
    <lineage>
        <taxon>Eukaryota</taxon>
        <taxon>Fungi</taxon>
        <taxon>Dikarya</taxon>
        <taxon>Ascomycota</taxon>
        <taxon>Pezizomycotina</taxon>
        <taxon>Sordariomycetes</taxon>
        <taxon>Hypocreomycetidae</taxon>
        <taxon>Glomerellales</taxon>
        <taxon>Glomerellaceae</taxon>
        <taxon>Colletotrichum</taxon>
        <taxon>Colletotrichum acutatum species complex</taxon>
    </lineage>
</organism>